<evidence type="ECO:0000313" key="4">
    <source>
        <dbReference type="EMBL" id="KFH44168.1"/>
    </source>
</evidence>
<dbReference type="SUPFAM" id="SSF52402">
    <property type="entry name" value="Adenine nucleotide alpha hydrolases-like"/>
    <property type="match status" value="1"/>
</dbReference>
<keyword evidence="2 3" id="KW-0819">tRNA processing</keyword>
<comment type="caution">
    <text evidence="4">The sequence shown here is derived from an EMBL/GenBank/DDBJ whole genome shotgun (WGS) entry which is preliminary data.</text>
</comment>
<gene>
    <name evidence="3" type="primary">NCS2</name>
    <name evidence="3" type="synonym">CTU2</name>
    <name evidence="4" type="ORF">ACRE_050590</name>
</gene>
<dbReference type="GO" id="GO:0000049">
    <property type="term" value="F:tRNA binding"/>
    <property type="evidence" value="ECO:0007669"/>
    <property type="project" value="InterPro"/>
</dbReference>
<name>A0A086T486_HAPC1</name>
<dbReference type="Proteomes" id="UP000029964">
    <property type="component" value="Unassembled WGS sequence"/>
</dbReference>
<keyword evidence="5" id="KW-1185">Reference proteome</keyword>
<dbReference type="InterPro" id="IPR014729">
    <property type="entry name" value="Rossmann-like_a/b/a_fold"/>
</dbReference>
<evidence type="ECO:0000256" key="3">
    <source>
        <dbReference type="HAMAP-Rule" id="MF_03054"/>
    </source>
</evidence>
<comment type="subcellular location">
    <subcellularLocation>
        <location evidence="3">Cytoplasm</location>
    </subcellularLocation>
</comment>
<dbReference type="InterPro" id="IPR019407">
    <property type="entry name" value="CTU2"/>
</dbReference>
<dbReference type="OrthoDB" id="25129at2759"/>
<comment type="pathway">
    <text evidence="3">tRNA modification; 5-methoxycarbonylmethyl-2-thiouridine-tRNA biosynthesis.</text>
</comment>
<dbReference type="GO" id="GO:0016779">
    <property type="term" value="F:nucleotidyltransferase activity"/>
    <property type="evidence" value="ECO:0007669"/>
    <property type="project" value="UniProtKB-UniRule"/>
</dbReference>
<dbReference type="PANTHER" id="PTHR20882">
    <property type="entry name" value="CYTOPLASMIC TRNA 2-THIOLATION PROTEIN 2"/>
    <property type="match status" value="1"/>
</dbReference>
<organism evidence="4 5">
    <name type="scientific">Hapsidospora chrysogenum (strain ATCC 11550 / CBS 779.69 / DSM 880 / IAM 14645 / JCM 23072 / IMI 49137)</name>
    <name type="common">Acremonium chrysogenum</name>
    <dbReference type="NCBI Taxonomy" id="857340"/>
    <lineage>
        <taxon>Eukaryota</taxon>
        <taxon>Fungi</taxon>
        <taxon>Dikarya</taxon>
        <taxon>Ascomycota</taxon>
        <taxon>Pezizomycotina</taxon>
        <taxon>Sordariomycetes</taxon>
        <taxon>Hypocreomycetidae</taxon>
        <taxon>Hypocreales</taxon>
        <taxon>Bionectriaceae</taxon>
        <taxon>Hapsidospora</taxon>
    </lineage>
</organism>
<dbReference type="PANTHER" id="PTHR20882:SF14">
    <property type="entry name" value="CYTOPLASMIC TRNA 2-THIOLATION PROTEIN 2"/>
    <property type="match status" value="1"/>
</dbReference>
<proteinExistence type="inferred from homology"/>
<dbReference type="GO" id="GO:0016783">
    <property type="term" value="F:sulfurtransferase activity"/>
    <property type="evidence" value="ECO:0007669"/>
    <property type="project" value="TreeGrafter"/>
</dbReference>
<evidence type="ECO:0000256" key="2">
    <source>
        <dbReference type="ARBA" id="ARBA00022694"/>
    </source>
</evidence>
<keyword evidence="1 3" id="KW-0963">Cytoplasm</keyword>
<dbReference type="AlphaFoldDB" id="A0A086T486"/>
<dbReference type="HAMAP" id="MF_03054">
    <property type="entry name" value="CTU2"/>
    <property type="match status" value="1"/>
</dbReference>
<protein>
    <recommendedName>
        <fullName evidence="3">Cytoplasmic tRNA 2-thiolation protein 2</fullName>
    </recommendedName>
</protein>
<dbReference type="GO" id="GO:0005829">
    <property type="term" value="C:cytosol"/>
    <property type="evidence" value="ECO:0007669"/>
    <property type="project" value="TreeGrafter"/>
</dbReference>
<reference evidence="5" key="1">
    <citation type="journal article" date="2014" name="Genome Announc.">
        <title>Genome sequence and annotation of Acremonium chrysogenum, producer of the beta-lactam antibiotic cephalosporin C.</title>
        <authorList>
            <person name="Terfehr D."/>
            <person name="Dahlmann T.A."/>
            <person name="Specht T."/>
            <person name="Zadra I."/>
            <person name="Kuernsteiner H."/>
            <person name="Kueck U."/>
        </authorList>
    </citation>
    <scope>NUCLEOTIDE SEQUENCE [LARGE SCALE GENOMIC DNA]</scope>
    <source>
        <strain evidence="5">ATCC 11550 / CBS 779.69 / DSM 880 / IAM 14645 / JCM 23072 / IMI 49137</strain>
    </source>
</reference>
<comment type="similarity">
    <text evidence="3">Belongs to the CTU2/NCS2 family.</text>
</comment>
<sequence length="394" mass="43226">MARSAPDSKPCSKCKAEEASLKLRHAPTCRKCYILYVETKVAKRLGHLHRDTRTSSLPEPRRYVAGLSFGPSSSAMVCLLDEQTRIQAGRKASSPFEVLAVHVDTDLDAPREEGARDTPAQRLLARYRGAFPRVEFLCMPLSKVLQVRTVDWSTLPGLGDAGQPPAERLRSMFARLPSVTAKTDVLRMLIRHLLLHIAMERSYAALLLGHSTTALAALTLAEVANGRGFSVPWQINDGRYTLCTYDSDGAAPTAQTEYPIHYPMREVFGGEISTYISLVPALTELGLRGQGGKEEARRDAVVSHKDTSIEEVMARYFDSVEDSFSGIVANVVRTTGKLDRVRGDTLCGLCGVTLDQQGDDRWAGDIGLDPDERDGQGVHRPGKLCYGCKRSVHG</sequence>
<dbReference type="GO" id="GO:0032447">
    <property type="term" value="P:protein urmylation"/>
    <property type="evidence" value="ECO:0007669"/>
    <property type="project" value="UniProtKB-UniRule"/>
</dbReference>
<dbReference type="EMBL" id="JPKY01000053">
    <property type="protein sequence ID" value="KFH44168.1"/>
    <property type="molecule type" value="Genomic_DNA"/>
</dbReference>
<dbReference type="HOGENOM" id="CLU_024534_3_0_1"/>
<evidence type="ECO:0000313" key="5">
    <source>
        <dbReference type="Proteomes" id="UP000029964"/>
    </source>
</evidence>
<dbReference type="GO" id="GO:0002143">
    <property type="term" value="P:tRNA wobble position uridine thiolation"/>
    <property type="evidence" value="ECO:0007669"/>
    <property type="project" value="TreeGrafter"/>
</dbReference>
<evidence type="ECO:0000256" key="1">
    <source>
        <dbReference type="ARBA" id="ARBA00022490"/>
    </source>
</evidence>
<dbReference type="UniPathway" id="UPA00988"/>
<accession>A0A086T486</accession>
<dbReference type="Gene3D" id="3.40.50.620">
    <property type="entry name" value="HUPs"/>
    <property type="match status" value="1"/>
</dbReference>
<comment type="function">
    <text evidence="3">Plays a central role in 2-thiolation of mcm(5)S(2)U at tRNA wobble positions of tRNA(Lys), tRNA(Glu) and tRNA(Gln). May act by forming a heterodimer with NCS6 that ligates sulfur from thiocarboxylated URM1 onto the uridine of tRNAs at wobble position. Prior mcm(5) tRNA modification by the elongator complex is required for 2-thiolation. May also be involved in protein urmylation.</text>
</comment>
<dbReference type="Pfam" id="PF10288">
    <property type="entry name" value="CTU2"/>
    <property type="match status" value="1"/>
</dbReference>
<dbReference type="STRING" id="857340.A0A086T486"/>